<dbReference type="InterPro" id="IPR046956">
    <property type="entry name" value="RLP23-like"/>
</dbReference>
<dbReference type="InterPro" id="IPR032675">
    <property type="entry name" value="LRR_dom_sf"/>
</dbReference>
<evidence type="ECO:0000256" key="11">
    <source>
        <dbReference type="SAM" id="Phobius"/>
    </source>
</evidence>
<comment type="subcellular location">
    <subcellularLocation>
        <location evidence="1">Cell membrane</location>
        <topology evidence="1">Single-pass type I membrane protein</topology>
    </subcellularLocation>
</comment>
<evidence type="ECO:0000256" key="5">
    <source>
        <dbReference type="ARBA" id="ARBA00022692"/>
    </source>
</evidence>
<dbReference type="GO" id="GO:0051707">
    <property type="term" value="P:response to other organism"/>
    <property type="evidence" value="ECO:0007669"/>
    <property type="project" value="UniProtKB-ARBA"/>
</dbReference>
<keyword evidence="4" id="KW-0433">Leucine-rich repeat</keyword>
<dbReference type="Pfam" id="PF13855">
    <property type="entry name" value="LRR_8"/>
    <property type="match status" value="1"/>
</dbReference>
<proteinExistence type="inferred from homology"/>
<evidence type="ECO:0000256" key="7">
    <source>
        <dbReference type="ARBA" id="ARBA00022737"/>
    </source>
</evidence>
<evidence type="ECO:0000256" key="10">
    <source>
        <dbReference type="ARBA" id="ARBA00023180"/>
    </source>
</evidence>
<evidence type="ECO:0000256" key="3">
    <source>
        <dbReference type="ARBA" id="ARBA00022475"/>
    </source>
</evidence>
<evidence type="ECO:0000256" key="2">
    <source>
        <dbReference type="ARBA" id="ARBA00009592"/>
    </source>
</evidence>
<accession>A0A5J5ASK4</accession>
<evidence type="ECO:0000259" key="13">
    <source>
        <dbReference type="Pfam" id="PF23598"/>
    </source>
</evidence>
<dbReference type="FunFam" id="3.80.10.10:FF:000095">
    <property type="entry name" value="LRR receptor-like serine/threonine-protein kinase GSO1"/>
    <property type="match status" value="1"/>
</dbReference>
<evidence type="ECO:0000256" key="1">
    <source>
        <dbReference type="ARBA" id="ARBA00004251"/>
    </source>
</evidence>
<feature type="transmembrane region" description="Helical" evidence="11">
    <location>
        <begin position="872"/>
        <end position="897"/>
    </location>
</feature>
<evidence type="ECO:0000256" key="9">
    <source>
        <dbReference type="ARBA" id="ARBA00023136"/>
    </source>
</evidence>
<evidence type="ECO:0000256" key="6">
    <source>
        <dbReference type="ARBA" id="ARBA00022729"/>
    </source>
</evidence>
<evidence type="ECO:0000256" key="4">
    <source>
        <dbReference type="ARBA" id="ARBA00022614"/>
    </source>
</evidence>
<dbReference type="OrthoDB" id="749832at2759"/>
<dbReference type="SUPFAM" id="SSF52047">
    <property type="entry name" value="RNI-like"/>
    <property type="match status" value="1"/>
</dbReference>
<dbReference type="InterPro" id="IPR055414">
    <property type="entry name" value="LRR_R13L4/SHOC2-like"/>
</dbReference>
<evidence type="ECO:0000256" key="8">
    <source>
        <dbReference type="ARBA" id="ARBA00022989"/>
    </source>
</evidence>
<organism evidence="14 15">
    <name type="scientific">Nyssa sinensis</name>
    <dbReference type="NCBI Taxonomy" id="561372"/>
    <lineage>
        <taxon>Eukaryota</taxon>
        <taxon>Viridiplantae</taxon>
        <taxon>Streptophyta</taxon>
        <taxon>Embryophyta</taxon>
        <taxon>Tracheophyta</taxon>
        <taxon>Spermatophyta</taxon>
        <taxon>Magnoliopsida</taxon>
        <taxon>eudicotyledons</taxon>
        <taxon>Gunneridae</taxon>
        <taxon>Pentapetalae</taxon>
        <taxon>asterids</taxon>
        <taxon>Cornales</taxon>
        <taxon>Nyssaceae</taxon>
        <taxon>Nyssa</taxon>
    </lineage>
</organism>
<dbReference type="FunFam" id="3.80.10.10:FF:000041">
    <property type="entry name" value="LRR receptor-like serine/threonine-protein kinase ERECTA"/>
    <property type="match status" value="1"/>
</dbReference>
<feature type="domain" description="Leucine-rich repeat-containing N-terminal plant-type" evidence="12">
    <location>
        <begin position="19"/>
        <end position="54"/>
    </location>
</feature>
<reference evidence="14 15" key="1">
    <citation type="submission" date="2019-09" db="EMBL/GenBank/DDBJ databases">
        <title>A chromosome-level genome assembly of the Chinese tupelo Nyssa sinensis.</title>
        <authorList>
            <person name="Yang X."/>
            <person name="Kang M."/>
            <person name="Yang Y."/>
            <person name="Xiong H."/>
            <person name="Wang M."/>
            <person name="Zhang Z."/>
            <person name="Wang Z."/>
            <person name="Wu H."/>
            <person name="Ma T."/>
            <person name="Liu J."/>
            <person name="Xi Z."/>
        </authorList>
    </citation>
    <scope>NUCLEOTIDE SEQUENCE [LARGE SCALE GENOMIC DNA]</scope>
    <source>
        <strain evidence="14">J267</strain>
        <tissue evidence="14">Leaf</tissue>
    </source>
</reference>
<dbReference type="AlphaFoldDB" id="A0A5J5ASK4"/>
<dbReference type="GO" id="GO:0005886">
    <property type="term" value="C:plasma membrane"/>
    <property type="evidence" value="ECO:0007669"/>
    <property type="project" value="UniProtKB-SubCell"/>
</dbReference>
<dbReference type="Gene3D" id="3.80.10.10">
    <property type="entry name" value="Ribonuclease Inhibitor"/>
    <property type="match status" value="4"/>
</dbReference>
<feature type="domain" description="Disease resistance R13L4/SHOC-2-like LRR" evidence="13">
    <location>
        <begin position="260"/>
        <end position="495"/>
    </location>
</feature>
<name>A0A5J5ASK4_9ASTE</name>
<keyword evidence="7" id="KW-0677">Repeat</keyword>
<dbReference type="PRINTS" id="PR00019">
    <property type="entry name" value="LEURICHRPT"/>
</dbReference>
<dbReference type="Pfam" id="PF23598">
    <property type="entry name" value="LRR_14"/>
    <property type="match status" value="1"/>
</dbReference>
<gene>
    <name evidence="14" type="ORF">F0562_033168</name>
</gene>
<evidence type="ECO:0000313" key="15">
    <source>
        <dbReference type="Proteomes" id="UP000325577"/>
    </source>
</evidence>
<dbReference type="PANTHER" id="PTHR48063">
    <property type="entry name" value="LRR RECEPTOR-LIKE KINASE"/>
    <property type="match status" value="1"/>
</dbReference>
<keyword evidence="5 11" id="KW-0812">Transmembrane</keyword>
<keyword evidence="3" id="KW-1003">Cell membrane</keyword>
<dbReference type="Pfam" id="PF00560">
    <property type="entry name" value="LRR_1"/>
    <property type="match status" value="5"/>
</dbReference>
<comment type="similarity">
    <text evidence="2">Belongs to the RLP family.</text>
</comment>
<dbReference type="Pfam" id="PF08263">
    <property type="entry name" value="LRRNT_2"/>
    <property type="match status" value="1"/>
</dbReference>
<dbReference type="GO" id="GO:0006952">
    <property type="term" value="P:defense response"/>
    <property type="evidence" value="ECO:0007669"/>
    <property type="project" value="UniProtKB-ARBA"/>
</dbReference>
<protein>
    <submittedName>
        <fullName evidence="14">Uncharacterized protein</fullName>
    </submittedName>
</protein>
<keyword evidence="8 11" id="KW-1133">Transmembrane helix</keyword>
<dbReference type="Proteomes" id="UP000325577">
    <property type="component" value="Linkage Group LG19"/>
</dbReference>
<evidence type="ECO:0000259" key="12">
    <source>
        <dbReference type="Pfam" id="PF08263"/>
    </source>
</evidence>
<keyword evidence="6" id="KW-0732">Signal</keyword>
<keyword evidence="15" id="KW-1185">Reference proteome</keyword>
<dbReference type="SMART" id="SM00369">
    <property type="entry name" value="LRR_TYP"/>
    <property type="match status" value="9"/>
</dbReference>
<dbReference type="PANTHER" id="PTHR48063:SF29">
    <property type="entry name" value="LRR RECEPTOR-LIKE KINASE FAMILY PROTEIN"/>
    <property type="match status" value="1"/>
</dbReference>
<sequence length="900" mass="99190">MKINSSTAGNFNMRCIEIERKALLEFKEGLTDPSSQLSSWVGKDCCRWKGVGCSKWTGHVVKLDLRSQGDSGFAILGSEISPSLLDLKFLNYLDLSMNDFQNIPIPKFMGALEELRYLNLSGASFAGMVPLHLGNLSNLHYLDLSDSPGRSWVSDLNWLSGLSSLRYLNLGGVNLTKATSWLQAVNKLSSLSELHFSNCGLHHFPHSLSNLNFTSLWILDLSANEFNSSIPEWLFNTSTLVKIDLSLNNFSGTIKDVAWKNLCNLRSLDLSTNALSGDIGKLLGGLTECSNSSLEELLLFYNEFSGQLPNSLGHFKNLISLIIHDNFISGPIPPSVESMLLLKKLDLAFNKMNGSIPESVGKLTELTKLHLYQNFWKGLLSQNLLQGLTKLEEFSISSLDKNFVFDVRHEWVPPFNLQSIQISDTSLGPLFPAWLRTQKELSSITLQNVLISDTIPDWLWELSPQLNVLDLSRNQIRGVLPNSLEFPFAVDLSFNRLEGPVPLWPYVGILYLGNNSFSGPIPSKMGQEMSSVLVLDLSGNFLNGSIPASIGKLEMLVTLDLSKNNLSGDIPGSICSSPKLDVLKLSSNTLTGELSSSLQNCTSLSFLDLGDNRFFGNIPEWIGGSAVSISALRMRANMFSGKIPERLCRLSHLHIFDLAHNNLSGSIPPCLGNLTSLISSPPQPSGNFYSTRQMDLILKGRQLGYTYSMCPMDLILKGQQLRYTSTLGLVNIMDLSSNNLLGKIPEELTNLSTLGTLNLSQNHLTGNIPEKIGDLQRLETLDLSSNHLSGQIPTSMSSITLLSHLNLSYNKLSGPIPTANQFQTFNDPSIYEGNPELCGPPLLVACHSPNNGDVEDKDDKDEDETEDKLDKLWLYLSIGLGFIVGFWTVLGSLKLIFKCG</sequence>
<dbReference type="SUPFAM" id="SSF52058">
    <property type="entry name" value="L domain-like"/>
    <property type="match status" value="2"/>
</dbReference>
<dbReference type="InterPro" id="IPR013210">
    <property type="entry name" value="LRR_N_plant-typ"/>
</dbReference>
<keyword evidence="10" id="KW-0325">Glycoprotein</keyword>
<keyword evidence="9 11" id="KW-0472">Membrane</keyword>
<dbReference type="InterPro" id="IPR001611">
    <property type="entry name" value="Leu-rich_rpt"/>
</dbReference>
<dbReference type="InterPro" id="IPR003591">
    <property type="entry name" value="Leu-rich_rpt_typical-subtyp"/>
</dbReference>
<dbReference type="EMBL" id="CM018042">
    <property type="protein sequence ID" value="KAA8533299.1"/>
    <property type="molecule type" value="Genomic_DNA"/>
</dbReference>
<dbReference type="FunFam" id="3.80.10.10:FF:000111">
    <property type="entry name" value="LRR receptor-like serine/threonine-protein kinase ERECTA"/>
    <property type="match status" value="1"/>
</dbReference>
<evidence type="ECO:0000313" key="14">
    <source>
        <dbReference type="EMBL" id="KAA8533299.1"/>
    </source>
</evidence>